<dbReference type="EMBL" id="UINC01142469">
    <property type="protein sequence ID" value="SVD30817.1"/>
    <property type="molecule type" value="Genomic_DNA"/>
</dbReference>
<protein>
    <recommendedName>
        <fullName evidence="1">FlgD/Vpr Ig-like domain-containing protein</fullName>
    </recommendedName>
</protein>
<dbReference type="NCBIfam" id="TIGR04183">
    <property type="entry name" value="Por_Secre_tail"/>
    <property type="match status" value="1"/>
</dbReference>
<organism evidence="2">
    <name type="scientific">marine metagenome</name>
    <dbReference type="NCBI Taxonomy" id="408172"/>
    <lineage>
        <taxon>unclassified sequences</taxon>
        <taxon>metagenomes</taxon>
        <taxon>ecological metagenomes</taxon>
    </lineage>
</organism>
<feature type="domain" description="FlgD/Vpr Ig-like" evidence="1">
    <location>
        <begin position="52"/>
        <end position="103"/>
    </location>
</feature>
<dbReference type="Gene3D" id="2.60.40.4070">
    <property type="match status" value="1"/>
</dbReference>
<evidence type="ECO:0000313" key="2">
    <source>
        <dbReference type="EMBL" id="SVD30817.1"/>
    </source>
</evidence>
<sequence length="115" mass="13348">DTLNFEIPIVVQYASTDLGDFLPKELILHQNYPNPFNPITLIHYDLPEDRFVNITVYDMMGRLVKTLVNSSQTAGYKDIQWNATNHRNEPLSAGLYLYTIQAEDFIETRKMILLK</sequence>
<name>A0A382U9Y6_9ZZZZ</name>
<dbReference type="AlphaFoldDB" id="A0A382U9Y6"/>
<accession>A0A382U9Y6</accession>
<proteinExistence type="predicted"/>
<dbReference type="InterPro" id="IPR025965">
    <property type="entry name" value="FlgD/Vpr_Ig-like"/>
</dbReference>
<evidence type="ECO:0000259" key="1">
    <source>
        <dbReference type="Pfam" id="PF13860"/>
    </source>
</evidence>
<reference evidence="2" key="1">
    <citation type="submission" date="2018-05" db="EMBL/GenBank/DDBJ databases">
        <authorList>
            <person name="Lanie J.A."/>
            <person name="Ng W.-L."/>
            <person name="Kazmierczak K.M."/>
            <person name="Andrzejewski T.M."/>
            <person name="Davidsen T.M."/>
            <person name="Wayne K.J."/>
            <person name="Tettelin H."/>
            <person name="Glass J.I."/>
            <person name="Rusch D."/>
            <person name="Podicherti R."/>
            <person name="Tsui H.-C.T."/>
            <person name="Winkler M.E."/>
        </authorList>
    </citation>
    <scope>NUCLEOTIDE SEQUENCE</scope>
</reference>
<dbReference type="InterPro" id="IPR026444">
    <property type="entry name" value="Secre_tail"/>
</dbReference>
<gene>
    <name evidence="2" type="ORF">METZ01_LOCUS383671</name>
</gene>
<dbReference type="Pfam" id="PF13860">
    <property type="entry name" value="FlgD_ig"/>
    <property type="match status" value="1"/>
</dbReference>
<feature type="non-terminal residue" evidence="2">
    <location>
        <position position="1"/>
    </location>
</feature>